<comment type="caution">
    <text evidence="2">The sequence shown here is derived from an EMBL/GenBank/DDBJ whole genome shotgun (WGS) entry which is preliminary data.</text>
</comment>
<gene>
    <name evidence="2" type="ORF">SAMN02927897_01433</name>
</gene>
<feature type="compositionally biased region" description="Polar residues" evidence="1">
    <location>
        <begin position="35"/>
        <end position="46"/>
    </location>
</feature>
<evidence type="ECO:0000313" key="3">
    <source>
        <dbReference type="Proteomes" id="UP000183569"/>
    </source>
</evidence>
<feature type="region of interest" description="Disordered" evidence="1">
    <location>
        <begin position="27"/>
        <end position="52"/>
    </location>
</feature>
<dbReference type="AlphaFoldDB" id="A0A1G4XTU9"/>
<name>A0A1G4XTU9_9ENTR</name>
<evidence type="ECO:0000313" key="2">
    <source>
        <dbReference type="EMBL" id="SCX44629.1"/>
    </source>
</evidence>
<proteinExistence type="predicted"/>
<evidence type="ECO:0000256" key="1">
    <source>
        <dbReference type="SAM" id="MobiDB-lite"/>
    </source>
</evidence>
<accession>A0A1G4XTU9</accession>
<organism evidence="2 3">
    <name type="scientific">Kosakonia sacchari</name>
    <dbReference type="NCBI Taxonomy" id="1158459"/>
    <lineage>
        <taxon>Bacteria</taxon>
        <taxon>Pseudomonadati</taxon>
        <taxon>Pseudomonadota</taxon>
        <taxon>Gammaproteobacteria</taxon>
        <taxon>Enterobacterales</taxon>
        <taxon>Enterobacteriaceae</taxon>
        <taxon>Kosakonia</taxon>
    </lineage>
</organism>
<sequence length="82" mass="9199">MANRLTAKLPVDGLLFWKLAGREALPERNGERRQTSTTAVDNGFSNEKSKEVMPFSDSVEEKIKCSSNGITYDAYMPSKTFH</sequence>
<dbReference type="Proteomes" id="UP000183569">
    <property type="component" value="Unassembled WGS sequence"/>
</dbReference>
<dbReference type="EMBL" id="FMUI01000003">
    <property type="protein sequence ID" value="SCX44629.1"/>
    <property type="molecule type" value="Genomic_DNA"/>
</dbReference>
<reference evidence="2 3" key="1">
    <citation type="submission" date="2016-10" db="EMBL/GenBank/DDBJ databases">
        <authorList>
            <person name="Varghese N."/>
            <person name="Submissions S."/>
        </authorList>
    </citation>
    <scope>NUCLEOTIDE SEQUENCE [LARGE SCALE GENOMIC DNA]</scope>
    <source>
        <strain evidence="2 3">CGMCC 1.12102</strain>
    </source>
</reference>
<protein>
    <submittedName>
        <fullName evidence="2">Uncharacterized protein</fullName>
    </submittedName>
</protein>